<organism evidence="3 4">
    <name type="scientific">Mesoplasma chauliocola</name>
    <dbReference type="NCBI Taxonomy" id="216427"/>
    <lineage>
        <taxon>Bacteria</taxon>
        <taxon>Bacillati</taxon>
        <taxon>Mycoplasmatota</taxon>
        <taxon>Mollicutes</taxon>
        <taxon>Entomoplasmatales</taxon>
        <taxon>Entomoplasmataceae</taxon>
        <taxon>Mesoplasma</taxon>
    </lineage>
</organism>
<comment type="similarity">
    <text evidence="1">Belongs to the IMPACT family.</text>
</comment>
<dbReference type="EMBL" id="CP023173">
    <property type="protein sequence ID" value="ASZ08817.1"/>
    <property type="molecule type" value="Genomic_DNA"/>
</dbReference>
<evidence type="ECO:0000313" key="3">
    <source>
        <dbReference type="EMBL" id="ASZ08817.1"/>
    </source>
</evidence>
<dbReference type="PANTHER" id="PTHR16301:SF20">
    <property type="entry name" value="IMPACT FAMILY MEMBER YIGZ"/>
    <property type="match status" value="1"/>
</dbReference>
<dbReference type="Gene3D" id="3.30.230.30">
    <property type="entry name" value="Impact, N-terminal domain"/>
    <property type="match status" value="1"/>
</dbReference>
<dbReference type="AlphaFoldDB" id="A0A249SMJ4"/>
<dbReference type="SUPFAM" id="SSF54211">
    <property type="entry name" value="Ribosomal protein S5 domain 2-like"/>
    <property type="match status" value="1"/>
</dbReference>
<dbReference type="KEGG" id="mchc:CK556_00355"/>
<evidence type="ECO:0000256" key="1">
    <source>
        <dbReference type="ARBA" id="ARBA00007665"/>
    </source>
</evidence>
<dbReference type="PANTHER" id="PTHR16301">
    <property type="entry name" value="IMPACT-RELATED"/>
    <property type="match status" value="1"/>
</dbReference>
<dbReference type="RefSeq" id="WP_027875797.1">
    <property type="nucleotide sequence ID" value="NZ_CP023173.1"/>
</dbReference>
<dbReference type="GO" id="GO:0006446">
    <property type="term" value="P:regulation of translational initiation"/>
    <property type="evidence" value="ECO:0007669"/>
    <property type="project" value="TreeGrafter"/>
</dbReference>
<sequence>MNTIKNESVYSQTIEIKKSKFICHVKQVNSKQELDNFLKDFSSADAKHNCYAYKIGVVNIFGGYSDDGEPKGTAGKPIFNVIEKNNLTNVCIIVTRYFGGIKLGAGPLTRAYTSSAANILKIAVIDTVKEWNILRIKFNIKNKKEIEQFLNKNNVEILEKNFSNLNCLFEINAKDSQIIEIKHMLI</sequence>
<dbReference type="STRING" id="1336232.GCA_000518825_00645"/>
<name>A0A249SMJ4_9MOLU</name>
<protein>
    <submittedName>
        <fullName evidence="3">Proline dipeptidase</fullName>
    </submittedName>
</protein>
<keyword evidence="4" id="KW-1185">Reference proteome</keyword>
<dbReference type="Pfam" id="PF01205">
    <property type="entry name" value="Impact_N"/>
    <property type="match status" value="1"/>
</dbReference>
<dbReference type="InterPro" id="IPR001498">
    <property type="entry name" value="Impact_N"/>
</dbReference>
<dbReference type="GO" id="GO:0005737">
    <property type="term" value="C:cytoplasm"/>
    <property type="evidence" value="ECO:0007669"/>
    <property type="project" value="TreeGrafter"/>
</dbReference>
<feature type="domain" description="Impact N-terminal" evidence="2">
    <location>
        <begin position="17"/>
        <end position="120"/>
    </location>
</feature>
<dbReference type="Proteomes" id="UP000232229">
    <property type="component" value="Chromosome"/>
</dbReference>
<gene>
    <name evidence="3" type="ORF">CK556_00355</name>
</gene>
<dbReference type="InterPro" id="IPR020568">
    <property type="entry name" value="Ribosomal_Su5_D2-typ_SF"/>
</dbReference>
<proteinExistence type="inferred from homology"/>
<dbReference type="InterPro" id="IPR023582">
    <property type="entry name" value="Impact"/>
</dbReference>
<reference evidence="3 4" key="1">
    <citation type="submission" date="2017-08" db="EMBL/GenBank/DDBJ databases">
        <title>Complete Genome Sequence of Mesoplasma chauliocola.</title>
        <authorList>
            <person name="Knight T.F.Jr."/>
            <person name="Citino T."/>
        </authorList>
    </citation>
    <scope>NUCLEOTIDE SEQUENCE [LARGE SCALE GENOMIC DNA]</scope>
    <source>
        <strain evidence="3 4">CHPA-2</strain>
    </source>
</reference>
<accession>A0A249SMJ4</accession>
<evidence type="ECO:0000259" key="2">
    <source>
        <dbReference type="Pfam" id="PF01205"/>
    </source>
</evidence>
<evidence type="ECO:0000313" key="4">
    <source>
        <dbReference type="Proteomes" id="UP000232229"/>
    </source>
</evidence>
<dbReference type="InterPro" id="IPR036956">
    <property type="entry name" value="Impact_N_sf"/>
</dbReference>